<gene>
    <name evidence="4" type="ORF">SAMN02745220_02966</name>
</gene>
<dbReference type="Gene3D" id="3.40.50.920">
    <property type="match status" value="1"/>
</dbReference>
<accession>A0A1M7YAI8</accession>
<proteinExistence type="predicted"/>
<dbReference type="Pfam" id="PF01855">
    <property type="entry name" value="POR_N"/>
    <property type="match status" value="1"/>
</dbReference>
<dbReference type="AlphaFoldDB" id="A0A1M7YAI8"/>
<dbReference type="PANTHER" id="PTHR43088">
    <property type="entry name" value="SUBUNIT OF PYRUVATE:FLAVODOXIN OXIDOREDUCTASE-RELATED"/>
    <property type="match status" value="1"/>
</dbReference>
<dbReference type="STRING" id="1121416.SAMN02745220_02966"/>
<dbReference type="NCBIfam" id="NF006412">
    <property type="entry name" value="PRK08659.1"/>
    <property type="match status" value="1"/>
</dbReference>
<evidence type="ECO:0000256" key="1">
    <source>
        <dbReference type="ARBA" id="ARBA00023002"/>
    </source>
</evidence>
<keyword evidence="5" id="KW-1185">Reference proteome</keyword>
<dbReference type="RefSeq" id="WP_073614310.1">
    <property type="nucleotide sequence ID" value="NZ_FRFE01000014.1"/>
</dbReference>
<dbReference type="InterPro" id="IPR009014">
    <property type="entry name" value="Transketo_C/PFOR_II"/>
</dbReference>
<dbReference type="PANTHER" id="PTHR43088:SF1">
    <property type="entry name" value="SUBUNIT OF PYRUVATE:FLAVODOXIN OXIDOREDUCTASE"/>
    <property type="match status" value="1"/>
</dbReference>
<dbReference type="InterPro" id="IPR052368">
    <property type="entry name" value="2-oxoacid_oxidoreductase"/>
</dbReference>
<dbReference type="EMBL" id="FRFE01000014">
    <property type="protein sequence ID" value="SHO49643.1"/>
    <property type="molecule type" value="Genomic_DNA"/>
</dbReference>
<dbReference type="GO" id="GO:0016491">
    <property type="term" value="F:oxidoreductase activity"/>
    <property type="evidence" value="ECO:0007669"/>
    <property type="project" value="UniProtKB-KW"/>
</dbReference>
<organism evidence="4 5">
    <name type="scientific">Desulfopila aestuarii DSM 18488</name>
    <dbReference type="NCBI Taxonomy" id="1121416"/>
    <lineage>
        <taxon>Bacteria</taxon>
        <taxon>Pseudomonadati</taxon>
        <taxon>Thermodesulfobacteriota</taxon>
        <taxon>Desulfobulbia</taxon>
        <taxon>Desulfobulbales</taxon>
        <taxon>Desulfocapsaceae</taxon>
        <taxon>Desulfopila</taxon>
    </lineage>
</organism>
<evidence type="ECO:0000259" key="3">
    <source>
        <dbReference type="Pfam" id="PF17147"/>
    </source>
</evidence>
<dbReference type="InterPro" id="IPR033412">
    <property type="entry name" value="PFOR_II"/>
</dbReference>
<protein>
    <submittedName>
        <fullName evidence="4">2-oxoglutarate ferredoxin oxidoreductase, alpha subunit</fullName>
    </submittedName>
</protein>
<dbReference type="SUPFAM" id="SSF52518">
    <property type="entry name" value="Thiamin diphosphate-binding fold (THDP-binding)"/>
    <property type="match status" value="1"/>
</dbReference>
<dbReference type="OrthoDB" id="9794954at2"/>
<feature type="domain" description="Pyruvate:ferredoxin oxidoreductase core" evidence="3">
    <location>
        <begin position="276"/>
        <end position="370"/>
    </location>
</feature>
<evidence type="ECO:0000313" key="5">
    <source>
        <dbReference type="Proteomes" id="UP000184603"/>
    </source>
</evidence>
<reference evidence="4 5" key="1">
    <citation type="submission" date="2016-12" db="EMBL/GenBank/DDBJ databases">
        <authorList>
            <person name="Song W.-J."/>
            <person name="Kurnit D.M."/>
        </authorList>
    </citation>
    <scope>NUCLEOTIDE SEQUENCE [LARGE SCALE GENOMIC DNA]</scope>
    <source>
        <strain evidence="4 5">DSM 18488</strain>
    </source>
</reference>
<evidence type="ECO:0000259" key="2">
    <source>
        <dbReference type="Pfam" id="PF01855"/>
    </source>
</evidence>
<dbReference type="Gene3D" id="3.40.50.970">
    <property type="match status" value="1"/>
</dbReference>
<evidence type="ECO:0000313" key="4">
    <source>
        <dbReference type="EMBL" id="SHO49643.1"/>
    </source>
</evidence>
<dbReference type="SUPFAM" id="SSF52922">
    <property type="entry name" value="TK C-terminal domain-like"/>
    <property type="match status" value="1"/>
</dbReference>
<dbReference type="Pfam" id="PF17147">
    <property type="entry name" value="PFOR_II"/>
    <property type="match status" value="1"/>
</dbReference>
<dbReference type="Proteomes" id="UP000184603">
    <property type="component" value="Unassembled WGS sequence"/>
</dbReference>
<dbReference type="InterPro" id="IPR029061">
    <property type="entry name" value="THDP-binding"/>
</dbReference>
<dbReference type="InterPro" id="IPR002880">
    <property type="entry name" value="Pyrv_Fd/Flavodoxin_OxRdtase_N"/>
</dbReference>
<dbReference type="CDD" id="cd07034">
    <property type="entry name" value="TPP_PYR_PFOR_IOR-alpha_like"/>
    <property type="match status" value="1"/>
</dbReference>
<sequence>MTEMIRFVQGNEACVEGALYAGLEFFAGYPITPSTEIAELLSGRLPTNGGKFIQMEDEIASMCAIIGASLTGHKVMTATSGPGFSLKQEAIGYACMAEIPCVIVNVQRGGPSTGNPTHVSQGDINQARWGTHGDHSIIALTASNHQDIFAMTVDAFNLAETYRTPVVLLLDEAVGHMREKLTIPAKDELQIIDRLRTSLGKDVDYHPYLPREDGRLPMSDFGGDHRYNVTGLYHDMWGFPSANPKVVNQLLRHLVDKIENNVHAITRYKEYYLEDAHYIMVSYGSSARSAIHLAEERRKRGERIGVLELQSIWPFPTEVVREKCAAARAVVVVEMNMGQVLAQVKSAVEHPERVFLANRIDGKLIAPHDIKKLLRVIQGKGV</sequence>
<keyword evidence="1" id="KW-0560">Oxidoreductase</keyword>
<name>A0A1M7YAI8_9BACT</name>
<feature type="domain" description="Pyruvate flavodoxin/ferredoxin oxidoreductase pyrimidine binding" evidence="2">
    <location>
        <begin position="16"/>
        <end position="199"/>
    </location>
</feature>
<dbReference type="FunFam" id="3.40.50.970:FF:000022">
    <property type="entry name" value="2-oxoglutarate ferredoxin oxidoreductase alpha subunit"/>
    <property type="match status" value="1"/>
</dbReference>